<dbReference type="PANTHER" id="PTHR27005">
    <property type="entry name" value="WALL-ASSOCIATED RECEPTOR KINASE-LIKE 21"/>
    <property type="match status" value="1"/>
</dbReference>
<dbReference type="PROSITE" id="PS50011">
    <property type="entry name" value="PROTEIN_KINASE_DOM"/>
    <property type="match status" value="1"/>
</dbReference>
<keyword evidence="10" id="KW-0732">Signal</keyword>
<dbReference type="PROSITE" id="PS00108">
    <property type="entry name" value="PROTEIN_KINASE_ST"/>
    <property type="match status" value="1"/>
</dbReference>
<dbReference type="PANTHER" id="PTHR27005:SF511">
    <property type="entry name" value="WALL-ASSOCIATED RECEPTOR KINASE 1-RELATED"/>
    <property type="match status" value="1"/>
</dbReference>
<evidence type="ECO:0000256" key="1">
    <source>
        <dbReference type="ARBA" id="ARBA00022527"/>
    </source>
</evidence>
<evidence type="ECO:0000256" key="10">
    <source>
        <dbReference type="SAM" id="SignalP"/>
    </source>
</evidence>
<dbReference type="InterPro" id="IPR017441">
    <property type="entry name" value="Protein_kinase_ATP_BS"/>
</dbReference>
<dbReference type="EMBL" id="JARPOI010000016">
    <property type="protein sequence ID" value="KAJ9146241.1"/>
    <property type="molecule type" value="Genomic_DNA"/>
</dbReference>
<dbReference type="PROSITE" id="PS01187">
    <property type="entry name" value="EGF_CA"/>
    <property type="match status" value="1"/>
</dbReference>
<evidence type="ECO:0000256" key="4">
    <source>
        <dbReference type="ARBA" id="ARBA00022777"/>
    </source>
</evidence>
<feature type="domain" description="Protein kinase" evidence="11">
    <location>
        <begin position="304"/>
        <end position="557"/>
    </location>
</feature>
<dbReference type="InterPro" id="IPR008271">
    <property type="entry name" value="Ser/Thr_kinase_AS"/>
</dbReference>
<protein>
    <recommendedName>
        <fullName evidence="11">Protein kinase domain-containing protein</fullName>
    </recommendedName>
</protein>
<dbReference type="InterPro" id="IPR018097">
    <property type="entry name" value="EGF_Ca-bd_CS"/>
</dbReference>
<dbReference type="SMART" id="SM00220">
    <property type="entry name" value="S_TKc"/>
    <property type="match status" value="1"/>
</dbReference>
<feature type="chain" id="PRO_5047206234" description="Protein kinase domain-containing protein" evidence="10">
    <location>
        <begin position="27"/>
        <end position="580"/>
    </location>
</feature>
<evidence type="ECO:0000256" key="7">
    <source>
        <dbReference type="ARBA" id="ARBA00047558"/>
    </source>
</evidence>
<feature type="binding site" evidence="9">
    <location>
        <position position="333"/>
    </location>
    <ligand>
        <name>ATP</name>
        <dbReference type="ChEBI" id="CHEBI:30616"/>
    </ligand>
</feature>
<dbReference type="Proteomes" id="UP001174677">
    <property type="component" value="Chromosome 16"/>
</dbReference>
<dbReference type="Pfam" id="PF07714">
    <property type="entry name" value="PK_Tyr_Ser-Thr"/>
    <property type="match status" value="1"/>
</dbReference>
<dbReference type="Gene3D" id="3.30.200.20">
    <property type="entry name" value="Phosphorylase Kinase, domain 1"/>
    <property type="match status" value="1"/>
</dbReference>
<comment type="catalytic activity">
    <reaction evidence="8">
        <text>L-threonyl-[protein] + ATP = O-phospho-L-threonyl-[protein] + ADP + H(+)</text>
        <dbReference type="Rhea" id="RHEA:46608"/>
        <dbReference type="Rhea" id="RHEA-COMP:11060"/>
        <dbReference type="Rhea" id="RHEA-COMP:11605"/>
        <dbReference type="ChEBI" id="CHEBI:15378"/>
        <dbReference type="ChEBI" id="CHEBI:30013"/>
        <dbReference type="ChEBI" id="CHEBI:30616"/>
        <dbReference type="ChEBI" id="CHEBI:61977"/>
        <dbReference type="ChEBI" id="CHEBI:456216"/>
    </reaction>
</comment>
<keyword evidence="1" id="KW-0723">Serine/threonine-protein kinase</keyword>
<dbReference type="SMART" id="SM00181">
    <property type="entry name" value="EGF"/>
    <property type="match status" value="2"/>
</dbReference>
<dbReference type="Gene3D" id="2.10.25.10">
    <property type="entry name" value="Laminin"/>
    <property type="match status" value="1"/>
</dbReference>
<proteinExistence type="predicted"/>
<dbReference type="InterPro" id="IPR001881">
    <property type="entry name" value="EGF-like_Ca-bd_dom"/>
</dbReference>
<keyword evidence="13" id="KW-1185">Reference proteome</keyword>
<keyword evidence="4" id="KW-0418">Kinase</keyword>
<gene>
    <name evidence="12" type="ORF">P3X46_028531</name>
</gene>
<sequence length="580" mass="64645">MEDSCGMCKQFLLLAVISAAITASTAQAIPGCPDHCSDLIFLTTCNASNAAFLGNTGIQVLNISVEGQLRNKLIAIGCDTFSYIQGSRPKGFVTGCISYCEQFEDLINGSCLGRGCCQSSIPREALDFYVSIISLFNHEHVWKFNPCSYTFVVEENAYNFSTKDFADLWNANCPDNNSLCQDFDNVPGYRCSCSEGYWGNPYLADGCKDVNNCEIPSLNLCTNNCENIMGNYTCYCPNDYHGYGRKDGRGCSPNNNTTTNHTVAIIAKKRVFQAKRWFLVESKHSADAAKIFAEGELKKATNNFNKNMVIGQGGYGVVYKGILSDNRVVAIKKSKAIDRTQIEQFVNEVIILSQIHHPNAVKLLGCCLETPVPLLVYDFISNGTLFHHLHDAACIHSLSWETRFRMAEETAGALAYMHSMQIIHRDIKSANILLDDEFTAKVSDFGVSRLVSFDQEQISTLAQGMLGYIDPEYFQSGILTEKSDIYSFGVVLEKSAALYFISSLKDKRLFDILEHPLKAEGNSEEVQEVADLARNCLRLEGEQRPTMKELVEDLEILRQSRKQQQMILGHNSQENQTSMS</sequence>
<comment type="catalytic activity">
    <reaction evidence="7">
        <text>L-seryl-[protein] + ATP = O-phospho-L-seryl-[protein] + ADP + H(+)</text>
        <dbReference type="Rhea" id="RHEA:17989"/>
        <dbReference type="Rhea" id="RHEA-COMP:9863"/>
        <dbReference type="Rhea" id="RHEA-COMP:11604"/>
        <dbReference type="ChEBI" id="CHEBI:15378"/>
        <dbReference type="ChEBI" id="CHEBI:29999"/>
        <dbReference type="ChEBI" id="CHEBI:30616"/>
        <dbReference type="ChEBI" id="CHEBI:83421"/>
        <dbReference type="ChEBI" id="CHEBI:456216"/>
    </reaction>
</comment>
<dbReference type="InterPro" id="IPR000742">
    <property type="entry name" value="EGF"/>
</dbReference>
<keyword evidence="5 9" id="KW-0067">ATP-binding</keyword>
<dbReference type="InterPro" id="IPR045274">
    <property type="entry name" value="WAK-like"/>
</dbReference>
<evidence type="ECO:0000259" key="11">
    <source>
        <dbReference type="PROSITE" id="PS50011"/>
    </source>
</evidence>
<evidence type="ECO:0000313" key="13">
    <source>
        <dbReference type="Proteomes" id="UP001174677"/>
    </source>
</evidence>
<dbReference type="CDD" id="cd00054">
    <property type="entry name" value="EGF_CA"/>
    <property type="match status" value="1"/>
</dbReference>
<keyword evidence="6" id="KW-1015">Disulfide bond</keyword>
<dbReference type="SMART" id="SM00179">
    <property type="entry name" value="EGF_CA"/>
    <property type="match status" value="2"/>
</dbReference>
<dbReference type="InterPro" id="IPR001245">
    <property type="entry name" value="Ser-Thr/Tyr_kinase_cat_dom"/>
</dbReference>
<evidence type="ECO:0000256" key="2">
    <source>
        <dbReference type="ARBA" id="ARBA00022679"/>
    </source>
</evidence>
<dbReference type="Gene3D" id="1.10.510.10">
    <property type="entry name" value="Transferase(Phosphotransferase) domain 1"/>
    <property type="match status" value="1"/>
</dbReference>
<dbReference type="InterPro" id="IPR000719">
    <property type="entry name" value="Prot_kinase_dom"/>
</dbReference>
<evidence type="ECO:0000256" key="9">
    <source>
        <dbReference type="PROSITE-ProRule" id="PRU10141"/>
    </source>
</evidence>
<evidence type="ECO:0000256" key="3">
    <source>
        <dbReference type="ARBA" id="ARBA00022741"/>
    </source>
</evidence>
<reference evidence="12" key="1">
    <citation type="journal article" date="2023" name="Plant Biotechnol. J.">
        <title>Chromosome-level wild Hevea brasiliensis genome provides new tools for genomic-assisted breeding and valuable loci to elevate rubber yield.</title>
        <authorList>
            <person name="Cheng H."/>
            <person name="Song X."/>
            <person name="Hu Y."/>
            <person name="Wu T."/>
            <person name="Yang Q."/>
            <person name="An Z."/>
            <person name="Feng S."/>
            <person name="Deng Z."/>
            <person name="Wu W."/>
            <person name="Zeng X."/>
            <person name="Tu M."/>
            <person name="Wang X."/>
            <person name="Huang H."/>
        </authorList>
    </citation>
    <scope>NUCLEOTIDE SEQUENCE</scope>
    <source>
        <strain evidence="12">MT/VB/25A 57/8</strain>
    </source>
</reference>
<dbReference type="PROSITE" id="PS00107">
    <property type="entry name" value="PROTEIN_KINASE_ATP"/>
    <property type="match status" value="1"/>
</dbReference>
<name>A0ABQ9KR23_HEVBR</name>
<feature type="signal peptide" evidence="10">
    <location>
        <begin position="1"/>
        <end position="26"/>
    </location>
</feature>
<keyword evidence="2" id="KW-0808">Transferase</keyword>
<accession>A0ABQ9KR23</accession>
<evidence type="ECO:0000313" key="12">
    <source>
        <dbReference type="EMBL" id="KAJ9146241.1"/>
    </source>
</evidence>
<dbReference type="SUPFAM" id="SSF57196">
    <property type="entry name" value="EGF/Laminin"/>
    <property type="match status" value="1"/>
</dbReference>
<comment type="caution">
    <text evidence="12">The sequence shown here is derived from an EMBL/GenBank/DDBJ whole genome shotgun (WGS) entry which is preliminary data.</text>
</comment>
<dbReference type="SUPFAM" id="SSF56112">
    <property type="entry name" value="Protein kinase-like (PK-like)"/>
    <property type="match status" value="1"/>
</dbReference>
<dbReference type="InterPro" id="IPR011009">
    <property type="entry name" value="Kinase-like_dom_sf"/>
</dbReference>
<keyword evidence="3 9" id="KW-0547">Nucleotide-binding</keyword>
<evidence type="ECO:0000256" key="8">
    <source>
        <dbReference type="ARBA" id="ARBA00047951"/>
    </source>
</evidence>
<evidence type="ECO:0000256" key="5">
    <source>
        <dbReference type="ARBA" id="ARBA00022840"/>
    </source>
</evidence>
<evidence type="ECO:0000256" key="6">
    <source>
        <dbReference type="ARBA" id="ARBA00023157"/>
    </source>
</evidence>
<organism evidence="12 13">
    <name type="scientific">Hevea brasiliensis</name>
    <name type="common">Para rubber tree</name>
    <name type="synonym">Siphonia brasiliensis</name>
    <dbReference type="NCBI Taxonomy" id="3981"/>
    <lineage>
        <taxon>Eukaryota</taxon>
        <taxon>Viridiplantae</taxon>
        <taxon>Streptophyta</taxon>
        <taxon>Embryophyta</taxon>
        <taxon>Tracheophyta</taxon>
        <taxon>Spermatophyta</taxon>
        <taxon>Magnoliopsida</taxon>
        <taxon>eudicotyledons</taxon>
        <taxon>Gunneridae</taxon>
        <taxon>Pentapetalae</taxon>
        <taxon>rosids</taxon>
        <taxon>fabids</taxon>
        <taxon>Malpighiales</taxon>
        <taxon>Euphorbiaceae</taxon>
        <taxon>Crotonoideae</taxon>
        <taxon>Micrandreae</taxon>
        <taxon>Hevea</taxon>
    </lineage>
</organism>